<dbReference type="EMBL" id="CAJOBS010000340">
    <property type="protein sequence ID" value="CAF4555761.1"/>
    <property type="molecule type" value="Genomic_DNA"/>
</dbReference>
<evidence type="ECO:0008006" key="4">
    <source>
        <dbReference type="Google" id="ProtNLM"/>
    </source>
</evidence>
<feature type="compositionally biased region" description="Acidic residues" evidence="1">
    <location>
        <begin position="220"/>
        <end position="246"/>
    </location>
</feature>
<dbReference type="AlphaFoldDB" id="A0A820Z3S3"/>
<dbReference type="Proteomes" id="UP000663838">
    <property type="component" value="Unassembled WGS sequence"/>
</dbReference>
<comment type="caution">
    <text evidence="2">The sequence shown here is derived from an EMBL/GenBank/DDBJ whole genome shotgun (WGS) entry which is preliminary data.</text>
</comment>
<feature type="region of interest" description="Disordered" evidence="1">
    <location>
        <begin position="204"/>
        <end position="246"/>
    </location>
</feature>
<feature type="compositionally biased region" description="Low complexity" evidence="1">
    <location>
        <begin position="204"/>
        <end position="214"/>
    </location>
</feature>
<accession>A0A820Z3S3</accession>
<protein>
    <recommendedName>
        <fullName evidence="4">Transposase</fullName>
    </recommendedName>
</protein>
<sequence length="443" mass="50526">MRPFPIVADPSFKQILQGYRDLRSEGALTIDDLLPSDRTVRDEVDRAAQHDRNLLKIKLVAAADDYRLSISPDIWSDKYRNISYLGATAHFVGDNGIYHYFDLFCSEFKWKNKTALNVLKAQLSVFGLKELMDKITFVTDRGANFIKALMAFRVLLCVAHRLNNVLKKTFYQEISKKNTIVSPGKILTTSTSVCRTEITPTKTEMTTITTRTSTQASSEVNEEDIDDKNDIDTEESSDDDNYDDDDVVDYTSTTIANLPPSAKAILDMIKDCKSLVKYVKKANLNRELQLEREKQNINDSINGEDPPSTTNNFRSPPEAAAAEDQLQYGRKTNCFPRSVSNFSCLLLELVVLYTWLTTKENTCNIISLFFRWKNVLKEVQVSNSPSLHCVLPCIPYLLEQMVNGEKKERGGMKFFYKRAIQLLDNMFNLEDDHIRASFFTSEL</sequence>
<proteinExistence type="predicted"/>
<evidence type="ECO:0000256" key="1">
    <source>
        <dbReference type="SAM" id="MobiDB-lite"/>
    </source>
</evidence>
<organism evidence="2 3">
    <name type="scientific">Rotaria socialis</name>
    <dbReference type="NCBI Taxonomy" id="392032"/>
    <lineage>
        <taxon>Eukaryota</taxon>
        <taxon>Metazoa</taxon>
        <taxon>Spiralia</taxon>
        <taxon>Gnathifera</taxon>
        <taxon>Rotifera</taxon>
        <taxon>Eurotatoria</taxon>
        <taxon>Bdelloidea</taxon>
        <taxon>Philodinida</taxon>
        <taxon>Philodinidae</taxon>
        <taxon>Rotaria</taxon>
    </lineage>
</organism>
<reference evidence="2" key="1">
    <citation type="submission" date="2021-02" db="EMBL/GenBank/DDBJ databases">
        <authorList>
            <person name="Nowell W R."/>
        </authorList>
    </citation>
    <scope>NUCLEOTIDE SEQUENCE</scope>
</reference>
<dbReference type="PANTHER" id="PTHR47501:SF5">
    <property type="entry name" value="HAT C-TERMINAL DIMERISATION DOMAIN-CONTAINING PROTEIN"/>
    <property type="match status" value="1"/>
</dbReference>
<feature type="compositionally biased region" description="Polar residues" evidence="1">
    <location>
        <begin position="297"/>
        <end position="314"/>
    </location>
</feature>
<gene>
    <name evidence="2" type="ORF">TOA249_LOCUS7564</name>
</gene>
<dbReference type="InterPro" id="IPR012337">
    <property type="entry name" value="RNaseH-like_sf"/>
</dbReference>
<name>A0A820Z3S3_9BILA</name>
<feature type="region of interest" description="Disordered" evidence="1">
    <location>
        <begin position="297"/>
        <end position="322"/>
    </location>
</feature>
<dbReference type="PANTHER" id="PTHR47501">
    <property type="entry name" value="TRANSPOSASE-RELATED"/>
    <property type="match status" value="1"/>
</dbReference>
<evidence type="ECO:0000313" key="3">
    <source>
        <dbReference type="Proteomes" id="UP000663838"/>
    </source>
</evidence>
<evidence type="ECO:0000313" key="2">
    <source>
        <dbReference type="EMBL" id="CAF4555761.1"/>
    </source>
</evidence>
<dbReference type="SUPFAM" id="SSF53098">
    <property type="entry name" value="Ribonuclease H-like"/>
    <property type="match status" value="1"/>
</dbReference>